<evidence type="ECO:0000313" key="2">
    <source>
        <dbReference type="EMBL" id="CBY07086.1"/>
    </source>
</evidence>
<keyword evidence="1" id="KW-0812">Transmembrane</keyword>
<reference evidence="2 3" key="1">
    <citation type="journal article" date="2010" name="Science">
        <title>Plasticity of animal genome architecture unmasked by rapid evolution of a pelagic tunicate.</title>
        <authorList>
            <person name="Denoeud F."/>
            <person name="Henriet S."/>
            <person name="Mungpakdee S."/>
            <person name="Aury J.M."/>
            <person name="Da Silva C."/>
            <person name="Brinkmann H."/>
            <person name="Mikhaleva J."/>
            <person name="Olsen L.C."/>
            <person name="Jubin C."/>
            <person name="Canestro C."/>
            <person name="Bouquet J.M."/>
            <person name="Danks G."/>
            <person name="Poulain J."/>
            <person name="Campsteijn C."/>
            <person name="Adamski M."/>
            <person name="Cross I."/>
            <person name="Yadetie F."/>
            <person name="Muffato M."/>
            <person name="Louis A."/>
            <person name="Butcher S."/>
            <person name="Tsagkogeorga G."/>
            <person name="Konrad A."/>
            <person name="Singh S."/>
            <person name="Jensen M.F."/>
            <person name="Cong E.H."/>
            <person name="Eikeseth-Otteraa H."/>
            <person name="Noel B."/>
            <person name="Anthouard V."/>
            <person name="Porcel B.M."/>
            <person name="Kachouri-Lafond R."/>
            <person name="Nishino A."/>
            <person name="Ugolini M."/>
            <person name="Chourrout P."/>
            <person name="Nishida H."/>
            <person name="Aasland R."/>
            <person name="Huzurbazar S."/>
            <person name="Westhof E."/>
            <person name="Delsuc F."/>
            <person name="Lehrach H."/>
            <person name="Reinhardt R."/>
            <person name="Weissenbach J."/>
            <person name="Roy S.W."/>
            <person name="Artiguenave F."/>
            <person name="Postlethwait J.H."/>
            <person name="Manak J.R."/>
            <person name="Thompson E.M."/>
            <person name="Jaillon O."/>
            <person name="Du Pasquier L."/>
            <person name="Boudinot P."/>
            <person name="Liberles D.A."/>
            <person name="Volff J.N."/>
            <person name="Philippe H."/>
            <person name="Lenhard B."/>
            <person name="Roest Crollius H."/>
            <person name="Wincker P."/>
            <person name="Chourrout D."/>
        </authorList>
    </citation>
    <scope>NUCLEOTIDE SEQUENCE [LARGE SCALE GENOMIC DNA]</scope>
</reference>
<gene>
    <name evidence="2" type="ORF">GSOID_T00006171001</name>
</gene>
<keyword evidence="1" id="KW-0472">Membrane</keyword>
<evidence type="ECO:0000256" key="1">
    <source>
        <dbReference type="SAM" id="Phobius"/>
    </source>
</evidence>
<keyword evidence="1" id="KW-1133">Transmembrane helix</keyword>
<protein>
    <submittedName>
        <fullName evidence="2">Uncharacterized protein</fullName>
    </submittedName>
</protein>
<feature type="transmembrane region" description="Helical" evidence="1">
    <location>
        <begin position="66"/>
        <end position="89"/>
    </location>
</feature>
<keyword evidence="3" id="KW-1185">Reference proteome</keyword>
<dbReference type="InParanoid" id="E4WUB5"/>
<dbReference type="Proteomes" id="UP000001307">
    <property type="component" value="Unassembled WGS sequence"/>
</dbReference>
<name>E4WUB5_OIKDI</name>
<feature type="transmembrane region" description="Helical" evidence="1">
    <location>
        <begin position="104"/>
        <end position="122"/>
    </location>
</feature>
<dbReference type="EMBL" id="FN653016">
    <property type="protein sequence ID" value="CBY07086.1"/>
    <property type="molecule type" value="Genomic_DNA"/>
</dbReference>
<accession>E4WUB5</accession>
<proteinExistence type="predicted"/>
<dbReference type="OrthoDB" id="10359898at2759"/>
<evidence type="ECO:0000313" key="3">
    <source>
        <dbReference type="Proteomes" id="UP000001307"/>
    </source>
</evidence>
<dbReference type="AlphaFoldDB" id="E4WUB5"/>
<sequence length="172" mass="20113">MKLLEIDDRFWIYRLRQYKANDERLARIMIWERILKSETVFCEIFDKEEAFSILENRDLKTILEQMLYVTIALIFCCQNNFLACCVRAYVLCALMKFSEITSDVIFNSFDILAPVFLLGCYFSEALQGMRLNLQSVQSKLSSNAGNDDSPRSMGVSCAKEERETQHRYARLL</sequence>
<organism evidence="2 3">
    <name type="scientific">Oikopleura dioica</name>
    <name type="common">Tunicate</name>
    <dbReference type="NCBI Taxonomy" id="34765"/>
    <lineage>
        <taxon>Eukaryota</taxon>
        <taxon>Metazoa</taxon>
        <taxon>Chordata</taxon>
        <taxon>Tunicata</taxon>
        <taxon>Appendicularia</taxon>
        <taxon>Copelata</taxon>
        <taxon>Oikopleuridae</taxon>
        <taxon>Oikopleura</taxon>
    </lineage>
</organism>